<proteinExistence type="predicted"/>
<feature type="compositionally biased region" description="Basic and acidic residues" evidence="1">
    <location>
        <begin position="35"/>
        <end position="47"/>
    </location>
</feature>
<feature type="chain" id="PRO_5007891386" evidence="2">
    <location>
        <begin position="18"/>
        <end position="251"/>
    </location>
</feature>
<evidence type="ECO:0000313" key="4">
    <source>
        <dbReference type="Proteomes" id="UP000076744"/>
    </source>
</evidence>
<organism evidence="3 4">
    <name type="scientific">Cordyceps fumosorosea (strain ARSEF 2679)</name>
    <name type="common">Isaria fumosorosea</name>
    <dbReference type="NCBI Taxonomy" id="1081104"/>
    <lineage>
        <taxon>Eukaryota</taxon>
        <taxon>Fungi</taxon>
        <taxon>Dikarya</taxon>
        <taxon>Ascomycota</taxon>
        <taxon>Pezizomycotina</taxon>
        <taxon>Sordariomycetes</taxon>
        <taxon>Hypocreomycetidae</taxon>
        <taxon>Hypocreales</taxon>
        <taxon>Cordycipitaceae</taxon>
        <taxon>Cordyceps</taxon>
    </lineage>
</organism>
<protein>
    <submittedName>
        <fullName evidence="3">Uncharacterized protein</fullName>
    </submittedName>
</protein>
<name>A0A167Q1D6_CORFA</name>
<dbReference type="EMBL" id="AZHB01000020">
    <property type="protein sequence ID" value="OAA57196.1"/>
    <property type="molecule type" value="Genomic_DNA"/>
</dbReference>
<evidence type="ECO:0000313" key="3">
    <source>
        <dbReference type="EMBL" id="OAA57196.1"/>
    </source>
</evidence>
<sequence length="251" mass="25745">MKFSVALTTAFVGFVAAGPVAKRDPAQPVGGVPESKIKRAFGDDPDRFGGLIDPSTFAPVNPPSQPPSGFNDNGVINPADFGIGPPPGKTKRAFGDDPDRFGGLIDPSTFAPVNPPSQPPSSGFNDNGVINPADFGIGPPPGKTKRAFGDDPDRFGGLIDPSTFAPVNPPSQPPSGFNDNGVINPADFGIGPPPGKTKRAFGDDPDRFGGLIDPSTFAPVNPPSQPPSGFNDNGVINPADFGIGPPGKARR</sequence>
<dbReference type="Proteomes" id="UP000076744">
    <property type="component" value="Unassembled WGS sequence"/>
</dbReference>
<evidence type="ECO:0000256" key="2">
    <source>
        <dbReference type="SAM" id="SignalP"/>
    </source>
</evidence>
<feature type="region of interest" description="Disordered" evidence="1">
    <location>
        <begin position="22"/>
        <end position="251"/>
    </location>
</feature>
<comment type="caution">
    <text evidence="3">The sequence shown here is derived from an EMBL/GenBank/DDBJ whole genome shotgun (WGS) entry which is preliminary data.</text>
</comment>
<dbReference type="AlphaFoldDB" id="A0A167Q1D6"/>
<dbReference type="GeneID" id="30023409"/>
<feature type="signal peptide" evidence="2">
    <location>
        <begin position="1"/>
        <end position="17"/>
    </location>
</feature>
<evidence type="ECO:0000256" key="1">
    <source>
        <dbReference type="SAM" id="MobiDB-lite"/>
    </source>
</evidence>
<accession>A0A167Q1D6</accession>
<keyword evidence="2" id="KW-0732">Signal</keyword>
<dbReference type="RefSeq" id="XP_018701998.1">
    <property type="nucleotide sequence ID" value="XM_018850721.1"/>
</dbReference>
<gene>
    <name evidence="3" type="ORF">ISF_07117</name>
</gene>
<keyword evidence="4" id="KW-1185">Reference proteome</keyword>
<reference evidence="3 4" key="1">
    <citation type="journal article" date="2016" name="Genome Biol. Evol.">
        <title>Divergent and convergent evolution of fungal pathogenicity.</title>
        <authorList>
            <person name="Shang Y."/>
            <person name="Xiao G."/>
            <person name="Zheng P."/>
            <person name="Cen K."/>
            <person name="Zhan S."/>
            <person name="Wang C."/>
        </authorList>
    </citation>
    <scope>NUCLEOTIDE SEQUENCE [LARGE SCALE GENOMIC DNA]</scope>
    <source>
        <strain evidence="3 4">ARSEF 2679</strain>
    </source>
</reference>